<accession>A0A816NCL8</accession>
<protein>
    <submittedName>
        <fullName evidence="10">(rape) hypothetical protein</fullName>
    </submittedName>
</protein>
<dbReference type="SUPFAM" id="SSF46689">
    <property type="entry name" value="Homeodomain-like"/>
    <property type="match status" value="1"/>
</dbReference>
<dbReference type="InterPro" id="IPR017930">
    <property type="entry name" value="Myb_dom"/>
</dbReference>
<dbReference type="SMR" id="A0A816NCL8"/>
<evidence type="ECO:0000256" key="7">
    <source>
        <dbReference type="SAM" id="MobiDB-lite"/>
    </source>
</evidence>
<evidence type="ECO:0000256" key="4">
    <source>
        <dbReference type="ARBA" id="ARBA00023125"/>
    </source>
</evidence>
<evidence type="ECO:0000313" key="10">
    <source>
        <dbReference type="EMBL" id="CAF2031656.1"/>
    </source>
</evidence>
<dbReference type="SMART" id="SM00717">
    <property type="entry name" value="SANT"/>
    <property type="match status" value="2"/>
</dbReference>
<dbReference type="InterPro" id="IPR001005">
    <property type="entry name" value="SANT/Myb"/>
</dbReference>
<comment type="subcellular location">
    <subcellularLocation>
        <location evidence="1">Nucleus</location>
    </subcellularLocation>
</comment>
<keyword evidence="5" id="KW-0804">Transcription</keyword>
<dbReference type="AlphaFoldDB" id="A0A816NCL8"/>
<dbReference type="CDD" id="cd00167">
    <property type="entry name" value="SANT"/>
    <property type="match status" value="2"/>
</dbReference>
<dbReference type="GO" id="GO:0003677">
    <property type="term" value="F:DNA binding"/>
    <property type="evidence" value="ECO:0007669"/>
    <property type="project" value="UniProtKB-KW"/>
</dbReference>
<evidence type="ECO:0000259" key="8">
    <source>
        <dbReference type="PROSITE" id="PS50090"/>
    </source>
</evidence>
<dbReference type="PROSITE" id="PS50090">
    <property type="entry name" value="MYB_LIKE"/>
    <property type="match status" value="2"/>
</dbReference>
<name>A0A816NCL8_BRANA</name>
<dbReference type="Proteomes" id="UP001295469">
    <property type="component" value="Chromosome C07"/>
</dbReference>
<dbReference type="FunFam" id="1.10.10.60:FF:000060">
    <property type="entry name" value="MYB transcription factor"/>
    <property type="match status" value="1"/>
</dbReference>
<dbReference type="PROSITE" id="PS51294">
    <property type="entry name" value="HTH_MYB"/>
    <property type="match status" value="2"/>
</dbReference>
<feature type="domain" description="HTH myb-type" evidence="9">
    <location>
        <begin position="65"/>
        <end position="119"/>
    </location>
</feature>
<feature type="domain" description="Myb-like" evidence="8">
    <location>
        <begin position="13"/>
        <end position="64"/>
    </location>
</feature>
<dbReference type="PANTHER" id="PTHR45614:SF178">
    <property type="entry name" value="(RAPE) HYPOTHETICAL PROTEIN"/>
    <property type="match status" value="1"/>
</dbReference>
<evidence type="ECO:0000256" key="6">
    <source>
        <dbReference type="ARBA" id="ARBA00023242"/>
    </source>
</evidence>
<reference evidence="10" key="1">
    <citation type="submission" date="2021-01" db="EMBL/GenBank/DDBJ databases">
        <authorList>
            <consortium name="Genoscope - CEA"/>
            <person name="William W."/>
        </authorList>
    </citation>
    <scope>NUCLEOTIDE SEQUENCE</scope>
</reference>
<sequence>MSRGSNSCDNKKTKGHRKGLWKPFEDDKLKQLVEQYGPQNWNIIGELFSGRTGQSCRQRWCNQLAPNINKGPFTKEEEERLLEAHRIHGNRWAYIAKLFPGRTDNALKNHYHVTMKRRKRIGLSSTPTSPFNQIRSPIFPLPRQSDYLYPFQRYQMHNIRGPWPNTSASAPRSDQFGSSWISNAQQETDLYWRKSNQMLDHQAATPDHEKNSSGEDGTSMIDHGEKRDVPFFDFLGVGLDS</sequence>
<dbReference type="EMBL" id="HG994371">
    <property type="protein sequence ID" value="CAF2031656.1"/>
    <property type="molecule type" value="Genomic_DNA"/>
</dbReference>
<feature type="domain" description="Myb-like" evidence="8">
    <location>
        <begin position="65"/>
        <end position="115"/>
    </location>
</feature>
<dbReference type="PANTHER" id="PTHR45614">
    <property type="entry name" value="MYB PROTEIN-RELATED"/>
    <property type="match status" value="1"/>
</dbReference>
<dbReference type="GO" id="GO:0005634">
    <property type="term" value="C:nucleus"/>
    <property type="evidence" value="ECO:0007669"/>
    <property type="project" value="UniProtKB-SubCell"/>
</dbReference>
<evidence type="ECO:0000256" key="2">
    <source>
        <dbReference type="ARBA" id="ARBA00022737"/>
    </source>
</evidence>
<dbReference type="Pfam" id="PF13921">
    <property type="entry name" value="Myb_DNA-bind_6"/>
    <property type="match status" value="1"/>
</dbReference>
<evidence type="ECO:0000259" key="9">
    <source>
        <dbReference type="PROSITE" id="PS51294"/>
    </source>
</evidence>
<organism evidence="10">
    <name type="scientific">Brassica napus</name>
    <name type="common">Rape</name>
    <dbReference type="NCBI Taxonomy" id="3708"/>
    <lineage>
        <taxon>Eukaryota</taxon>
        <taxon>Viridiplantae</taxon>
        <taxon>Streptophyta</taxon>
        <taxon>Embryophyta</taxon>
        <taxon>Tracheophyta</taxon>
        <taxon>Spermatophyta</taxon>
        <taxon>Magnoliopsida</taxon>
        <taxon>eudicotyledons</taxon>
        <taxon>Gunneridae</taxon>
        <taxon>Pentapetalae</taxon>
        <taxon>rosids</taxon>
        <taxon>malvids</taxon>
        <taxon>Brassicales</taxon>
        <taxon>Brassicaceae</taxon>
        <taxon>Brassiceae</taxon>
        <taxon>Brassica</taxon>
    </lineage>
</organism>
<dbReference type="Gramene" id="CDX72405">
    <property type="protein sequence ID" value="CDX72405"/>
    <property type="gene ID" value="GSBRNA2T00099898001"/>
</dbReference>
<dbReference type="OMA" id="QNWNIIG"/>
<keyword evidence="2" id="KW-0677">Repeat</keyword>
<evidence type="ECO:0000256" key="3">
    <source>
        <dbReference type="ARBA" id="ARBA00023015"/>
    </source>
</evidence>
<evidence type="ECO:0000256" key="1">
    <source>
        <dbReference type="ARBA" id="ARBA00004123"/>
    </source>
</evidence>
<feature type="domain" description="HTH myb-type" evidence="9">
    <location>
        <begin position="13"/>
        <end position="64"/>
    </location>
</feature>
<dbReference type="Gene3D" id="1.10.10.60">
    <property type="entry name" value="Homeodomain-like"/>
    <property type="match status" value="2"/>
</dbReference>
<proteinExistence type="predicted"/>
<dbReference type="InterPro" id="IPR009057">
    <property type="entry name" value="Homeodomain-like_sf"/>
</dbReference>
<keyword evidence="4" id="KW-0238">DNA-binding</keyword>
<keyword evidence="6" id="KW-0539">Nucleus</keyword>
<feature type="region of interest" description="Disordered" evidence="7">
    <location>
        <begin position="202"/>
        <end position="224"/>
    </location>
</feature>
<evidence type="ECO:0000256" key="5">
    <source>
        <dbReference type="ARBA" id="ARBA00023163"/>
    </source>
</evidence>
<gene>
    <name evidence="10" type="ORF">DARMORV10_C07P59660.1</name>
</gene>
<dbReference type="InterPro" id="IPR050560">
    <property type="entry name" value="MYB_TF"/>
</dbReference>
<keyword evidence="3" id="KW-0805">Transcription regulation</keyword>